<gene>
    <name evidence="1" type="ORF">DWW10_08445</name>
    <name evidence="2" type="ORF">DWZ32_03460</name>
</gene>
<dbReference type="Proteomes" id="UP000283850">
    <property type="component" value="Unassembled WGS sequence"/>
</dbReference>
<dbReference type="Proteomes" id="UP000286003">
    <property type="component" value="Unassembled WGS sequence"/>
</dbReference>
<evidence type="ECO:0000313" key="1">
    <source>
        <dbReference type="EMBL" id="RGV55618.1"/>
    </source>
</evidence>
<evidence type="ECO:0000313" key="3">
    <source>
        <dbReference type="Proteomes" id="UP000283850"/>
    </source>
</evidence>
<evidence type="ECO:0000313" key="2">
    <source>
        <dbReference type="EMBL" id="RHN09599.1"/>
    </source>
</evidence>
<dbReference type="RefSeq" id="WP_022394175.1">
    <property type="nucleotide sequence ID" value="NZ_CABJDN010000004.1"/>
</dbReference>
<accession>A0A3E4KYV0</accession>
<name>A0A3E4KYV0_9BACE</name>
<comment type="caution">
    <text evidence="2">The sequence shown here is derived from an EMBL/GenBank/DDBJ whole genome shotgun (WGS) entry which is preliminary data.</text>
</comment>
<dbReference type="AlphaFoldDB" id="A0A3E4KYV0"/>
<proteinExistence type="predicted"/>
<dbReference type="EMBL" id="QRZF01000004">
    <property type="protein sequence ID" value="RGV55618.1"/>
    <property type="molecule type" value="Genomic_DNA"/>
</dbReference>
<evidence type="ECO:0000313" key="4">
    <source>
        <dbReference type="Proteomes" id="UP000286003"/>
    </source>
</evidence>
<sequence>MKRVLDVAEMKQIHGGAAVSNLCASGEKLYTCTTIYVGSDVTSKGVVCAYSASGAELLITIQRESEGTEALASCH</sequence>
<organism evidence="2 4">
    <name type="scientific">Bacteroides intestinalis</name>
    <dbReference type="NCBI Taxonomy" id="329854"/>
    <lineage>
        <taxon>Bacteria</taxon>
        <taxon>Pseudomonadati</taxon>
        <taxon>Bacteroidota</taxon>
        <taxon>Bacteroidia</taxon>
        <taxon>Bacteroidales</taxon>
        <taxon>Bacteroidaceae</taxon>
        <taxon>Bacteroides</taxon>
    </lineage>
</organism>
<protein>
    <submittedName>
        <fullName evidence="2">Uncharacterized protein</fullName>
    </submittedName>
</protein>
<reference evidence="3 4" key="1">
    <citation type="submission" date="2018-08" db="EMBL/GenBank/DDBJ databases">
        <title>A genome reference for cultivated species of the human gut microbiota.</title>
        <authorList>
            <person name="Zou Y."/>
            <person name="Xue W."/>
            <person name="Luo G."/>
        </authorList>
    </citation>
    <scope>NUCLEOTIDE SEQUENCE [LARGE SCALE GENOMIC DNA]</scope>
    <source>
        <strain evidence="1 3">AF14-32</strain>
        <strain evidence="2 4">AF31-23</strain>
    </source>
</reference>
<dbReference type="EMBL" id="QRQM01000003">
    <property type="protein sequence ID" value="RHN09599.1"/>
    <property type="molecule type" value="Genomic_DNA"/>
</dbReference>